<accession>A0A327WQ58</accession>
<keyword evidence="1" id="KW-0472">Membrane</keyword>
<gene>
    <name evidence="2" type="ORF">B0I24_12116</name>
    <name evidence="3" type="ORF">CWE07_14000</name>
</gene>
<feature type="transmembrane region" description="Helical" evidence="1">
    <location>
        <begin position="161"/>
        <end position="184"/>
    </location>
</feature>
<dbReference type="Proteomes" id="UP000249203">
    <property type="component" value="Unassembled WGS sequence"/>
</dbReference>
<proteinExistence type="predicted"/>
<dbReference type="EMBL" id="QLMD01000021">
    <property type="protein sequence ID" value="RAJ92972.1"/>
    <property type="molecule type" value="Genomic_DNA"/>
</dbReference>
<dbReference type="EMBL" id="PIPK01000020">
    <property type="protein sequence ID" value="RUO18462.1"/>
    <property type="molecule type" value="Genomic_DNA"/>
</dbReference>
<dbReference type="Proteomes" id="UP000287865">
    <property type="component" value="Unassembled WGS sequence"/>
</dbReference>
<evidence type="ECO:0000256" key="1">
    <source>
        <dbReference type="SAM" id="Phobius"/>
    </source>
</evidence>
<reference evidence="2 4" key="2">
    <citation type="submission" date="2018-06" db="EMBL/GenBank/DDBJ databases">
        <title>Genomic Encyclopedia of Type Strains, Phase III (KMG-III): the genomes of soil and plant-associated and newly described type strains.</title>
        <authorList>
            <person name="Whitman W."/>
        </authorList>
    </citation>
    <scope>NUCLEOTIDE SEQUENCE [LARGE SCALE GENOMIC DNA]</scope>
    <source>
        <strain evidence="2 4">CGMCC 1.15366</strain>
    </source>
</reference>
<feature type="transmembrane region" description="Helical" evidence="1">
    <location>
        <begin position="268"/>
        <end position="286"/>
    </location>
</feature>
<reference evidence="3 5" key="1">
    <citation type="journal article" date="2018" name="Front. Microbiol.">
        <title>Genome-Based Analysis Reveals the Taxonomy and Diversity of the Family Idiomarinaceae.</title>
        <authorList>
            <person name="Liu Y."/>
            <person name="Lai Q."/>
            <person name="Shao Z."/>
        </authorList>
    </citation>
    <scope>NUCLEOTIDE SEQUENCE [LARGE SCALE GENOMIC DNA]</scope>
    <source>
        <strain evidence="3 5">CF12-14</strain>
    </source>
</reference>
<keyword evidence="1" id="KW-1133">Transmembrane helix</keyword>
<evidence type="ECO:0000313" key="5">
    <source>
        <dbReference type="Proteomes" id="UP000287865"/>
    </source>
</evidence>
<feature type="transmembrane region" description="Helical" evidence="1">
    <location>
        <begin position="76"/>
        <end position="96"/>
    </location>
</feature>
<evidence type="ECO:0000313" key="3">
    <source>
        <dbReference type="EMBL" id="RUO18462.1"/>
    </source>
</evidence>
<keyword evidence="1" id="KW-0812">Transmembrane</keyword>
<name>A0A327WQ58_9GAMM</name>
<feature type="transmembrane region" description="Helical" evidence="1">
    <location>
        <begin position="190"/>
        <end position="217"/>
    </location>
</feature>
<feature type="transmembrane region" description="Helical" evidence="1">
    <location>
        <begin position="6"/>
        <end position="22"/>
    </location>
</feature>
<protein>
    <submittedName>
        <fullName evidence="2">Uncharacterized protein</fullName>
    </submittedName>
</protein>
<dbReference type="AlphaFoldDB" id="A0A327WQ58"/>
<dbReference type="RefSeq" id="WP_111570541.1">
    <property type="nucleotide sequence ID" value="NZ_PIPK01000020.1"/>
</dbReference>
<feature type="transmembrane region" description="Helical" evidence="1">
    <location>
        <begin position="229"/>
        <end position="248"/>
    </location>
</feature>
<evidence type="ECO:0000313" key="2">
    <source>
        <dbReference type="EMBL" id="RAJ92972.1"/>
    </source>
</evidence>
<sequence length="288" mass="32251">MYIAIILIIGLTLAAAIVFLFCKVRGLSNRLAATNVLVNRLEIPGIEPRANLRVKASQDEANVVTANDEKRQAPTITWSTITSLSLMLGFIALFQYSKGYGVDFWFFTQSPFAAVATVFTTFMFFTLILLVFYSAALIRLAINDNIGKLTRVDGIGRVKCFIDFSPYIFMALLALALSLSFFLLDDETHFFFTPAGLIIATPFLIAIFFTVWVFLLLSKGTRLVCIKENTYLVFLLNLLHFVTLGFLISPVFKLINEYKWARDIGGEAPMETFIVMISLGVLMALLNK</sequence>
<feature type="transmembrane region" description="Helical" evidence="1">
    <location>
        <begin position="116"/>
        <end position="140"/>
    </location>
</feature>
<organism evidence="2 4">
    <name type="scientific">Aliidiomarina maris</name>
    <dbReference type="NCBI Taxonomy" id="531312"/>
    <lineage>
        <taxon>Bacteria</taxon>
        <taxon>Pseudomonadati</taxon>
        <taxon>Pseudomonadota</taxon>
        <taxon>Gammaproteobacteria</taxon>
        <taxon>Alteromonadales</taxon>
        <taxon>Idiomarinaceae</taxon>
        <taxon>Aliidiomarina</taxon>
    </lineage>
</organism>
<evidence type="ECO:0000313" key="4">
    <source>
        <dbReference type="Proteomes" id="UP000249203"/>
    </source>
</evidence>
<comment type="caution">
    <text evidence="2">The sequence shown here is derived from an EMBL/GenBank/DDBJ whole genome shotgun (WGS) entry which is preliminary data.</text>
</comment>
<keyword evidence="5" id="KW-1185">Reference proteome</keyword>